<comment type="function">
    <text evidence="6">Involved in endoplasmic reticulum-associated protein degradation (ERAD). Acts as a platform to recruit both UBQLN1 and VCP to the ER during ERAD.</text>
</comment>
<dbReference type="HOGENOM" id="CLU_406680_0_0_1"/>
<feature type="compositionally biased region" description="Basic and acidic residues" evidence="7">
    <location>
        <begin position="132"/>
        <end position="143"/>
    </location>
</feature>
<evidence type="ECO:0000256" key="3">
    <source>
        <dbReference type="ARBA" id="ARBA00038812"/>
    </source>
</evidence>
<dbReference type="Pfam" id="PF23187">
    <property type="entry name" value="UBX7_N"/>
    <property type="match status" value="1"/>
</dbReference>
<feature type="region of interest" description="Disordered" evidence="7">
    <location>
        <begin position="122"/>
        <end position="444"/>
    </location>
</feature>
<evidence type="ECO:0000256" key="5">
    <source>
        <dbReference type="ARBA" id="ARBA00041575"/>
    </source>
</evidence>
<keyword evidence="10" id="KW-1185">Reference proteome</keyword>
<feature type="domain" description="UBX" evidence="8">
    <location>
        <begin position="494"/>
        <end position="574"/>
    </location>
</feature>
<dbReference type="PANTHER" id="PTHR46424">
    <property type="entry name" value="UBX DOMAIN-CONTAINING PROTEIN 4"/>
    <property type="match status" value="1"/>
</dbReference>
<dbReference type="OMA" id="WHTGNIA"/>
<dbReference type="PROSITE" id="PS50033">
    <property type="entry name" value="UBX"/>
    <property type="match status" value="1"/>
</dbReference>
<dbReference type="KEGG" id="dmo:Dmoj_GI12185"/>
<dbReference type="InParanoid" id="B4KUP6"/>
<comment type="subcellular location">
    <subcellularLocation>
        <location evidence="1">Endoplasmic reticulum membrane</location>
        <topology evidence="1">Peripheral membrane protein</topology>
    </subcellularLocation>
</comment>
<dbReference type="Proteomes" id="UP000009192">
    <property type="component" value="Unassembled WGS sequence"/>
</dbReference>
<keyword evidence="2" id="KW-0834">Unfolded protein response</keyword>
<dbReference type="GO" id="GO:0006986">
    <property type="term" value="P:response to unfolded protein"/>
    <property type="evidence" value="ECO:0007669"/>
    <property type="project" value="UniProtKB-KW"/>
</dbReference>
<dbReference type="AlphaFoldDB" id="B4KUP6"/>
<dbReference type="PANTHER" id="PTHR46424:SF1">
    <property type="entry name" value="UBX DOMAIN-CONTAINING PROTEIN 4"/>
    <property type="match status" value="1"/>
</dbReference>
<dbReference type="SMR" id="B4KUP6"/>
<accession>B4KUP6</accession>
<evidence type="ECO:0000256" key="6">
    <source>
        <dbReference type="ARBA" id="ARBA00046062"/>
    </source>
</evidence>
<feature type="compositionally biased region" description="Basic and acidic residues" evidence="7">
    <location>
        <begin position="267"/>
        <end position="277"/>
    </location>
</feature>
<dbReference type="InterPro" id="IPR029071">
    <property type="entry name" value="Ubiquitin-like_domsf"/>
</dbReference>
<evidence type="ECO:0000256" key="7">
    <source>
        <dbReference type="SAM" id="MobiDB-lite"/>
    </source>
</evidence>
<feature type="compositionally biased region" description="Low complexity" evidence="7">
    <location>
        <begin position="293"/>
        <end position="305"/>
    </location>
</feature>
<feature type="compositionally biased region" description="Basic and acidic residues" evidence="7">
    <location>
        <begin position="386"/>
        <end position="416"/>
    </location>
</feature>
<feature type="compositionally biased region" description="Low complexity" evidence="7">
    <location>
        <begin position="313"/>
        <end position="355"/>
    </location>
</feature>
<feature type="compositionally biased region" description="Low complexity" evidence="7">
    <location>
        <begin position="205"/>
        <end position="215"/>
    </location>
</feature>
<sequence length="744" mass="80434">MNWHTGNIAEAVAESKAKDAIFVVYIQGQNEMTANLDRYLDDPRVTEKLQTQDFVAVKIQGDSASYAQFISLYKVVPVPSIFFIGKSGTPLDIATGIVSGVDELLIKINKVLLLSGKQKVNAPTTSATAKDAQGEQSRRKIAGDDSDPSDNTLVAPVPLAQKSAPAAEAVEPVPEPAAEEESETTDKSNKTSDKQAEELNNDPGAAMSSQSAAAKQKSETEMKVTQPLKHAPAAQKEVQEEPQTKKSVAGLSKSAKKLQQPAAADQETAKESTKELAESFAKQQSETVSKPVEAAAAEPSAQMEATSSPKPAEPTAAALSAAAAAEKRAAAAAAAAAAAEVEAATSAAAGTMATEITSTAVPGPGSPLTPTEETALRATINVQQQVEKRKKERSDEKKRRDKDGELRRRREGREAQEQQQAAREQEFKSMQERIRRERQQEQATRERILAQIAADRAEMANRAAMAAAEVPVTAAPSPAVTATATITPEQSHHSAVEETRLQIRLPGGLIRIKDFPAIEPLATVRNYVREELLASSNIREFTLATSYPRREFKTEDELKSLNDLNLVPNAVLLVLGSSQVNVVVRSRNNMMNILTSVLWAILTPAAVAFDYINKYGFQRLRVNFMQMISNIGWRRREEVQAPPAAQVGDIGSRRNMDMFMLRTTSAPGLQRANPQNAVGGPDHQIKPTELSNNGAAQAQDLAQQRSGIFKSTPFGQTNIRRLADTAKDDDEDKATYNGNSTQQQ</sequence>
<dbReference type="InterPro" id="IPR001012">
    <property type="entry name" value="UBX_dom"/>
</dbReference>
<dbReference type="FunCoup" id="B4KUP6">
    <property type="interactions" value="1145"/>
</dbReference>
<feature type="compositionally biased region" description="Basic and acidic residues" evidence="7">
    <location>
        <begin position="184"/>
        <end position="197"/>
    </location>
</feature>
<evidence type="ECO:0000313" key="10">
    <source>
        <dbReference type="Proteomes" id="UP000009192"/>
    </source>
</evidence>
<dbReference type="Pfam" id="PF00789">
    <property type="entry name" value="UBX"/>
    <property type="match status" value="1"/>
</dbReference>
<organism evidence="9 10">
    <name type="scientific">Drosophila mojavensis</name>
    <name type="common">Fruit fly</name>
    <dbReference type="NCBI Taxonomy" id="7230"/>
    <lineage>
        <taxon>Eukaryota</taxon>
        <taxon>Metazoa</taxon>
        <taxon>Ecdysozoa</taxon>
        <taxon>Arthropoda</taxon>
        <taxon>Hexapoda</taxon>
        <taxon>Insecta</taxon>
        <taxon>Pterygota</taxon>
        <taxon>Neoptera</taxon>
        <taxon>Endopterygota</taxon>
        <taxon>Diptera</taxon>
        <taxon>Brachycera</taxon>
        <taxon>Muscomorpha</taxon>
        <taxon>Ephydroidea</taxon>
        <taxon>Drosophilidae</taxon>
        <taxon>Drosophila</taxon>
    </lineage>
</organism>
<evidence type="ECO:0000256" key="4">
    <source>
        <dbReference type="ARBA" id="ARBA00040925"/>
    </source>
</evidence>
<feature type="compositionally biased region" description="Polar residues" evidence="7">
    <location>
        <begin position="689"/>
        <end position="706"/>
    </location>
</feature>
<comment type="subunit">
    <text evidence="3">Directly interacts with VCP. Interacts with UBQLN1. Forms a complex with VCP and UBQLN1.</text>
</comment>
<feature type="region of interest" description="Disordered" evidence="7">
    <location>
        <begin position="669"/>
        <end position="744"/>
    </location>
</feature>
<evidence type="ECO:0000256" key="2">
    <source>
        <dbReference type="ARBA" id="ARBA00023230"/>
    </source>
</evidence>
<dbReference type="Gene3D" id="3.10.20.90">
    <property type="entry name" value="Phosphatidylinositol 3-kinase Catalytic Subunit, Chain A, domain 1"/>
    <property type="match status" value="1"/>
</dbReference>
<feature type="compositionally biased region" description="Basic and acidic residues" evidence="7">
    <location>
        <begin position="423"/>
        <end position="444"/>
    </location>
</feature>
<evidence type="ECO:0000313" key="9">
    <source>
        <dbReference type="EMBL" id="EDW18274.1"/>
    </source>
</evidence>
<proteinExistence type="predicted"/>
<evidence type="ECO:0000259" key="8">
    <source>
        <dbReference type="PROSITE" id="PS50033"/>
    </source>
</evidence>
<name>B4KUP6_DROMO</name>
<evidence type="ECO:0000256" key="1">
    <source>
        <dbReference type="ARBA" id="ARBA00004406"/>
    </source>
</evidence>
<protein>
    <recommendedName>
        <fullName evidence="4">UBX domain-containing protein 4</fullName>
    </recommendedName>
    <alternativeName>
        <fullName evidence="5">UBX domain-containing protein 2</fullName>
    </alternativeName>
</protein>
<dbReference type="InterPro" id="IPR036249">
    <property type="entry name" value="Thioredoxin-like_sf"/>
</dbReference>
<dbReference type="OrthoDB" id="2445133at2759"/>
<dbReference type="PhylomeDB" id="B4KUP6"/>
<dbReference type="GO" id="GO:0036503">
    <property type="term" value="P:ERAD pathway"/>
    <property type="evidence" value="ECO:0007669"/>
    <property type="project" value="TreeGrafter"/>
</dbReference>
<dbReference type="SUPFAM" id="SSF52833">
    <property type="entry name" value="Thioredoxin-like"/>
    <property type="match status" value="1"/>
</dbReference>
<dbReference type="EMBL" id="CH933809">
    <property type="protein sequence ID" value="EDW18274.1"/>
    <property type="molecule type" value="Genomic_DNA"/>
</dbReference>
<dbReference type="eggNOG" id="KOG2507">
    <property type="taxonomic scope" value="Eukaryota"/>
</dbReference>
<dbReference type="GO" id="GO:0005789">
    <property type="term" value="C:endoplasmic reticulum membrane"/>
    <property type="evidence" value="ECO:0007669"/>
    <property type="project" value="UniProtKB-SubCell"/>
</dbReference>
<reference evidence="9 10" key="1">
    <citation type="journal article" date="2007" name="Nature">
        <title>Evolution of genes and genomes on the Drosophila phylogeny.</title>
        <authorList>
            <consortium name="Drosophila 12 Genomes Consortium"/>
            <person name="Clark A.G."/>
            <person name="Eisen M.B."/>
            <person name="Smith D.R."/>
            <person name="Bergman C.M."/>
            <person name="Oliver B."/>
            <person name="Markow T.A."/>
            <person name="Kaufman T.C."/>
            <person name="Kellis M."/>
            <person name="Gelbart W."/>
            <person name="Iyer V.N."/>
            <person name="Pollard D.A."/>
            <person name="Sackton T.B."/>
            <person name="Larracuente A.M."/>
            <person name="Singh N.D."/>
            <person name="Abad J.P."/>
            <person name="Abt D.N."/>
            <person name="Adryan B."/>
            <person name="Aguade M."/>
            <person name="Akashi H."/>
            <person name="Anderson W.W."/>
            <person name="Aquadro C.F."/>
            <person name="Ardell D.H."/>
            <person name="Arguello R."/>
            <person name="Artieri C.G."/>
            <person name="Barbash D.A."/>
            <person name="Barker D."/>
            <person name="Barsanti P."/>
            <person name="Batterham P."/>
            <person name="Batzoglou S."/>
            <person name="Begun D."/>
            <person name="Bhutkar A."/>
            <person name="Blanco E."/>
            <person name="Bosak S.A."/>
            <person name="Bradley R.K."/>
            <person name="Brand A.D."/>
            <person name="Brent M.R."/>
            <person name="Brooks A.N."/>
            <person name="Brown R.H."/>
            <person name="Butlin R.K."/>
            <person name="Caggese C."/>
            <person name="Calvi B.R."/>
            <person name="Bernardo de Carvalho A."/>
            <person name="Caspi A."/>
            <person name="Castrezana S."/>
            <person name="Celniker S.E."/>
            <person name="Chang J.L."/>
            <person name="Chapple C."/>
            <person name="Chatterji S."/>
            <person name="Chinwalla A."/>
            <person name="Civetta A."/>
            <person name="Clifton S.W."/>
            <person name="Comeron J.M."/>
            <person name="Costello J.C."/>
            <person name="Coyne J.A."/>
            <person name="Daub J."/>
            <person name="David R.G."/>
            <person name="Delcher A.L."/>
            <person name="Delehaunty K."/>
            <person name="Do C.B."/>
            <person name="Ebling H."/>
            <person name="Edwards K."/>
            <person name="Eickbush T."/>
            <person name="Evans J.D."/>
            <person name="Filipski A."/>
            <person name="Findeiss S."/>
            <person name="Freyhult E."/>
            <person name="Fulton L."/>
            <person name="Fulton R."/>
            <person name="Garcia A.C."/>
            <person name="Gardiner A."/>
            <person name="Garfield D.A."/>
            <person name="Garvin B.E."/>
            <person name="Gibson G."/>
            <person name="Gilbert D."/>
            <person name="Gnerre S."/>
            <person name="Godfrey J."/>
            <person name="Good R."/>
            <person name="Gotea V."/>
            <person name="Gravely B."/>
            <person name="Greenberg A.J."/>
            <person name="Griffiths-Jones S."/>
            <person name="Gross S."/>
            <person name="Guigo R."/>
            <person name="Gustafson E.A."/>
            <person name="Haerty W."/>
            <person name="Hahn M.W."/>
            <person name="Halligan D.L."/>
            <person name="Halpern A.L."/>
            <person name="Halter G.M."/>
            <person name="Han M.V."/>
            <person name="Heger A."/>
            <person name="Hillier L."/>
            <person name="Hinrichs A.S."/>
            <person name="Holmes I."/>
            <person name="Hoskins R.A."/>
            <person name="Hubisz M.J."/>
            <person name="Hultmark D."/>
            <person name="Huntley M.A."/>
            <person name="Jaffe D.B."/>
            <person name="Jagadeeshan S."/>
            <person name="Jeck W.R."/>
            <person name="Johnson J."/>
            <person name="Jones C.D."/>
            <person name="Jordan W.C."/>
            <person name="Karpen G.H."/>
            <person name="Kataoka E."/>
            <person name="Keightley P.D."/>
            <person name="Kheradpour P."/>
            <person name="Kirkness E.F."/>
            <person name="Koerich L.B."/>
            <person name="Kristiansen K."/>
            <person name="Kudrna D."/>
            <person name="Kulathinal R.J."/>
            <person name="Kumar S."/>
            <person name="Kwok R."/>
            <person name="Lander E."/>
            <person name="Langley C.H."/>
            <person name="Lapoint R."/>
            <person name="Lazzaro B.P."/>
            <person name="Lee S.J."/>
            <person name="Levesque L."/>
            <person name="Li R."/>
            <person name="Lin C.F."/>
            <person name="Lin M.F."/>
            <person name="Lindblad-Toh K."/>
            <person name="Llopart A."/>
            <person name="Long M."/>
            <person name="Low L."/>
            <person name="Lozovsky E."/>
            <person name="Lu J."/>
            <person name="Luo M."/>
            <person name="Machado C.A."/>
            <person name="Makalowski W."/>
            <person name="Marzo M."/>
            <person name="Matsuda M."/>
            <person name="Matzkin L."/>
            <person name="McAllister B."/>
            <person name="McBride C.S."/>
            <person name="McKernan B."/>
            <person name="McKernan K."/>
            <person name="Mendez-Lago M."/>
            <person name="Minx P."/>
            <person name="Mollenhauer M.U."/>
            <person name="Montooth K."/>
            <person name="Mount S.M."/>
            <person name="Mu X."/>
            <person name="Myers E."/>
            <person name="Negre B."/>
            <person name="Newfeld S."/>
            <person name="Nielsen R."/>
            <person name="Noor M.A."/>
            <person name="O'Grady P."/>
            <person name="Pachter L."/>
            <person name="Papaceit M."/>
            <person name="Parisi M.J."/>
            <person name="Parisi M."/>
            <person name="Parts L."/>
            <person name="Pedersen J.S."/>
            <person name="Pesole G."/>
            <person name="Phillippy A.M."/>
            <person name="Ponting C.P."/>
            <person name="Pop M."/>
            <person name="Porcelli D."/>
            <person name="Powell J.R."/>
            <person name="Prohaska S."/>
            <person name="Pruitt K."/>
            <person name="Puig M."/>
            <person name="Quesneville H."/>
            <person name="Ram K.R."/>
            <person name="Rand D."/>
            <person name="Rasmussen M.D."/>
            <person name="Reed L.K."/>
            <person name="Reenan R."/>
            <person name="Reily A."/>
            <person name="Remington K.A."/>
            <person name="Rieger T.T."/>
            <person name="Ritchie M.G."/>
            <person name="Robin C."/>
            <person name="Rogers Y.H."/>
            <person name="Rohde C."/>
            <person name="Rozas J."/>
            <person name="Rubenfield M.J."/>
            <person name="Ruiz A."/>
            <person name="Russo S."/>
            <person name="Salzberg S.L."/>
            <person name="Sanchez-Gracia A."/>
            <person name="Saranga D.J."/>
            <person name="Sato H."/>
            <person name="Schaeffer S.W."/>
            <person name="Schatz M.C."/>
            <person name="Schlenke T."/>
            <person name="Schwartz R."/>
            <person name="Segarra C."/>
            <person name="Singh R.S."/>
            <person name="Sirot L."/>
            <person name="Sirota M."/>
            <person name="Sisneros N.B."/>
            <person name="Smith C.D."/>
            <person name="Smith T.F."/>
            <person name="Spieth J."/>
            <person name="Stage D.E."/>
            <person name="Stark A."/>
            <person name="Stephan W."/>
            <person name="Strausberg R.L."/>
            <person name="Strempel S."/>
            <person name="Sturgill D."/>
            <person name="Sutton G."/>
            <person name="Sutton G.G."/>
            <person name="Tao W."/>
            <person name="Teichmann S."/>
            <person name="Tobari Y.N."/>
            <person name="Tomimura Y."/>
            <person name="Tsolas J.M."/>
            <person name="Valente V.L."/>
            <person name="Venter E."/>
            <person name="Venter J.C."/>
            <person name="Vicario S."/>
            <person name="Vieira F.G."/>
            <person name="Vilella A.J."/>
            <person name="Villasante A."/>
            <person name="Walenz B."/>
            <person name="Wang J."/>
            <person name="Wasserman M."/>
            <person name="Watts T."/>
            <person name="Wilson D."/>
            <person name="Wilson R.K."/>
            <person name="Wing R.A."/>
            <person name="Wolfner M.F."/>
            <person name="Wong A."/>
            <person name="Wong G.K."/>
            <person name="Wu C.I."/>
            <person name="Wu G."/>
            <person name="Yamamoto D."/>
            <person name="Yang H.P."/>
            <person name="Yang S.P."/>
            <person name="Yorke J.A."/>
            <person name="Yoshida K."/>
            <person name="Zdobnov E."/>
            <person name="Zhang P."/>
            <person name="Zhang Y."/>
            <person name="Zimin A.V."/>
            <person name="Baldwin J."/>
            <person name="Abdouelleil A."/>
            <person name="Abdulkadir J."/>
            <person name="Abebe A."/>
            <person name="Abera B."/>
            <person name="Abreu J."/>
            <person name="Acer S.C."/>
            <person name="Aftuck L."/>
            <person name="Alexander A."/>
            <person name="An P."/>
            <person name="Anderson E."/>
            <person name="Anderson S."/>
            <person name="Arachi H."/>
            <person name="Azer M."/>
            <person name="Bachantsang P."/>
            <person name="Barry A."/>
            <person name="Bayul T."/>
            <person name="Berlin A."/>
            <person name="Bessette D."/>
            <person name="Bloom T."/>
            <person name="Blye J."/>
            <person name="Boguslavskiy L."/>
            <person name="Bonnet C."/>
            <person name="Boukhgalter B."/>
            <person name="Bourzgui I."/>
            <person name="Brown A."/>
            <person name="Cahill P."/>
            <person name="Channer S."/>
            <person name="Cheshatsang Y."/>
            <person name="Chuda L."/>
            <person name="Citroen M."/>
            <person name="Collymore A."/>
            <person name="Cooke P."/>
            <person name="Costello M."/>
            <person name="D'Aco K."/>
            <person name="Daza R."/>
            <person name="De Haan G."/>
            <person name="DeGray S."/>
            <person name="DeMaso C."/>
            <person name="Dhargay N."/>
            <person name="Dooley K."/>
            <person name="Dooley E."/>
            <person name="Doricent M."/>
            <person name="Dorje P."/>
            <person name="Dorjee K."/>
            <person name="Dupes A."/>
            <person name="Elong R."/>
            <person name="Falk J."/>
            <person name="Farina A."/>
            <person name="Faro S."/>
            <person name="Ferguson D."/>
            <person name="Fisher S."/>
            <person name="Foley C.D."/>
            <person name="Franke A."/>
            <person name="Friedrich D."/>
            <person name="Gadbois L."/>
            <person name="Gearin G."/>
            <person name="Gearin C.R."/>
            <person name="Giannoukos G."/>
            <person name="Goode T."/>
            <person name="Graham J."/>
            <person name="Grandbois E."/>
            <person name="Grewal S."/>
            <person name="Gyaltsen K."/>
            <person name="Hafez N."/>
            <person name="Hagos B."/>
            <person name="Hall J."/>
            <person name="Henson C."/>
            <person name="Hollinger A."/>
            <person name="Honan T."/>
            <person name="Huard M.D."/>
            <person name="Hughes L."/>
            <person name="Hurhula B."/>
            <person name="Husby M.E."/>
            <person name="Kamat A."/>
            <person name="Kanga B."/>
            <person name="Kashin S."/>
            <person name="Khazanovich D."/>
            <person name="Kisner P."/>
            <person name="Lance K."/>
            <person name="Lara M."/>
            <person name="Lee W."/>
            <person name="Lennon N."/>
            <person name="Letendre F."/>
            <person name="LeVine R."/>
            <person name="Lipovsky A."/>
            <person name="Liu X."/>
            <person name="Liu J."/>
            <person name="Liu S."/>
            <person name="Lokyitsang T."/>
            <person name="Lokyitsang Y."/>
            <person name="Lubonja R."/>
            <person name="Lui A."/>
            <person name="MacDonald P."/>
            <person name="Magnisalis V."/>
            <person name="Maru K."/>
            <person name="Matthews C."/>
            <person name="McCusker W."/>
            <person name="McDonough S."/>
            <person name="Mehta T."/>
            <person name="Meldrim J."/>
            <person name="Meneus L."/>
            <person name="Mihai O."/>
            <person name="Mihalev A."/>
            <person name="Mihova T."/>
            <person name="Mittelman R."/>
            <person name="Mlenga V."/>
            <person name="Montmayeur A."/>
            <person name="Mulrain L."/>
            <person name="Navidi A."/>
            <person name="Naylor J."/>
            <person name="Negash T."/>
            <person name="Nguyen T."/>
            <person name="Nguyen N."/>
            <person name="Nicol R."/>
            <person name="Norbu C."/>
            <person name="Norbu N."/>
            <person name="Novod N."/>
            <person name="O'Neill B."/>
            <person name="Osman S."/>
            <person name="Markiewicz E."/>
            <person name="Oyono O.L."/>
            <person name="Patti C."/>
            <person name="Phunkhang P."/>
            <person name="Pierre F."/>
            <person name="Priest M."/>
            <person name="Raghuraman S."/>
            <person name="Rege F."/>
            <person name="Reyes R."/>
            <person name="Rise C."/>
            <person name="Rogov P."/>
            <person name="Ross K."/>
            <person name="Ryan E."/>
            <person name="Settipalli S."/>
            <person name="Shea T."/>
            <person name="Sherpa N."/>
            <person name="Shi L."/>
            <person name="Shih D."/>
            <person name="Sparrow T."/>
            <person name="Spaulding J."/>
            <person name="Stalker J."/>
            <person name="Stange-Thomann N."/>
            <person name="Stavropoulos S."/>
            <person name="Stone C."/>
            <person name="Strader C."/>
            <person name="Tesfaye S."/>
            <person name="Thomson T."/>
            <person name="Thoulutsang Y."/>
            <person name="Thoulutsang D."/>
            <person name="Topham K."/>
            <person name="Topping I."/>
            <person name="Tsamla T."/>
            <person name="Vassiliev H."/>
            <person name="Vo A."/>
            <person name="Wangchuk T."/>
            <person name="Wangdi T."/>
            <person name="Weiand M."/>
            <person name="Wilkinson J."/>
            <person name="Wilson A."/>
            <person name="Yadav S."/>
            <person name="Young G."/>
            <person name="Yu Q."/>
            <person name="Zembek L."/>
            <person name="Zhong D."/>
            <person name="Zimmer A."/>
            <person name="Zwirko Z."/>
            <person name="Jaffe D.B."/>
            <person name="Alvarez P."/>
            <person name="Brockman W."/>
            <person name="Butler J."/>
            <person name="Chin C."/>
            <person name="Gnerre S."/>
            <person name="Grabherr M."/>
            <person name="Kleber M."/>
            <person name="Mauceli E."/>
            <person name="MacCallum I."/>
        </authorList>
    </citation>
    <scope>NUCLEOTIDE SEQUENCE [LARGE SCALE GENOMIC DNA]</scope>
    <source>
        <strain evidence="10">Tucson 15081-1352.22</strain>
    </source>
</reference>
<dbReference type="SMART" id="SM00166">
    <property type="entry name" value="UBX"/>
    <property type="match status" value="1"/>
</dbReference>
<dbReference type="SUPFAM" id="SSF54236">
    <property type="entry name" value="Ubiquitin-like"/>
    <property type="match status" value="1"/>
</dbReference>
<gene>
    <name evidence="9" type="primary">Dmoj\GI12185</name>
    <name evidence="9" type="ORF">Dmoj_GI12185</name>
</gene>